<feature type="domain" description="G-protein coupled receptors family 1 profile" evidence="11">
    <location>
        <begin position="29"/>
        <end position="288"/>
    </location>
</feature>
<evidence type="ECO:0000256" key="9">
    <source>
        <dbReference type="ARBA" id="ARBA00023224"/>
    </source>
</evidence>
<keyword evidence="4 10" id="KW-1133">Transmembrane helix</keyword>
<dbReference type="Proteomes" id="UP001347796">
    <property type="component" value="Unassembled WGS sequence"/>
</dbReference>
<dbReference type="PANTHER" id="PTHR11866">
    <property type="entry name" value="G-PROTEIN COUPLED RECEPTOR FAMILY 1 MEMBER"/>
    <property type="match status" value="1"/>
</dbReference>
<feature type="transmembrane region" description="Helical" evidence="10">
    <location>
        <begin position="88"/>
        <end position="114"/>
    </location>
</feature>
<name>A0AAN8JWP6_PATCE</name>
<proteinExistence type="predicted"/>
<feature type="transmembrane region" description="Helical" evidence="10">
    <location>
        <begin position="270"/>
        <end position="291"/>
    </location>
</feature>
<dbReference type="CDD" id="cd00637">
    <property type="entry name" value="7tm_classA_rhodopsin-like"/>
    <property type="match status" value="1"/>
</dbReference>
<evidence type="ECO:0000256" key="8">
    <source>
        <dbReference type="ARBA" id="ARBA00023180"/>
    </source>
</evidence>
<evidence type="ECO:0000256" key="5">
    <source>
        <dbReference type="ARBA" id="ARBA00023040"/>
    </source>
</evidence>
<accession>A0AAN8JWP6</accession>
<protein>
    <recommendedName>
        <fullName evidence="11">G-protein coupled receptors family 1 profile domain-containing protein</fullName>
    </recommendedName>
</protein>
<dbReference type="EMBL" id="JAZGQO010000006">
    <property type="protein sequence ID" value="KAK6184102.1"/>
    <property type="molecule type" value="Genomic_DNA"/>
</dbReference>
<dbReference type="GO" id="GO:0005886">
    <property type="term" value="C:plasma membrane"/>
    <property type="evidence" value="ECO:0007669"/>
    <property type="project" value="UniProtKB-SubCell"/>
</dbReference>
<keyword evidence="3 10" id="KW-0812">Transmembrane</keyword>
<dbReference type="AlphaFoldDB" id="A0AAN8JWP6"/>
<dbReference type="PANTHER" id="PTHR11866:SF34">
    <property type="entry name" value="G-PROTEIN COUPLED RECEPTORS FAMILY 1 PROFILE DOMAIN-CONTAINING PROTEIN"/>
    <property type="match status" value="1"/>
</dbReference>
<keyword evidence="13" id="KW-1185">Reference proteome</keyword>
<dbReference type="Gene3D" id="1.20.1070.10">
    <property type="entry name" value="Rhodopsin 7-helix transmembrane proteins"/>
    <property type="match status" value="1"/>
</dbReference>
<dbReference type="GO" id="GO:0004930">
    <property type="term" value="F:G protein-coupled receptor activity"/>
    <property type="evidence" value="ECO:0007669"/>
    <property type="project" value="UniProtKB-KW"/>
</dbReference>
<gene>
    <name evidence="12" type="ORF">SNE40_006634</name>
</gene>
<evidence type="ECO:0000256" key="10">
    <source>
        <dbReference type="SAM" id="Phobius"/>
    </source>
</evidence>
<evidence type="ECO:0000256" key="6">
    <source>
        <dbReference type="ARBA" id="ARBA00023136"/>
    </source>
</evidence>
<evidence type="ECO:0000256" key="3">
    <source>
        <dbReference type="ARBA" id="ARBA00022692"/>
    </source>
</evidence>
<evidence type="ECO:0000256" key="4">
    <source>
        <dbReference type="ARBA" id="ARBA00022989"/>
    </source>
</evidence>
<keyword evidence="7" id="KW-0675">Receptor</keyword>
<comment type="subcellular location">
    <subcellularLocation>
        <location evidence="1">Cell membrane</location>
        <topology evidence="1">Multi-pass membrane protein</topology>
    </subcellularLocation>
</comment>
<comment type="caution">
    <text evidence="12">The sequence shown here is derived from an EMBL/GenBank/DDBJ whole genome shotgun (WGS) entry which is preliminary data.</text>
</comment>
<dbReference type="PROSITE" id="PS50262">
    <property type="entry name" value="G_PROTEIN_RECEP_F1_2"/>
    <property type="match status" value="1"/>
</dbReference>
<keyword evidence="5" id="KW-0297">G-protein coupled receptor</keyword>
<dbReference type="InterPro" id="IPR017452">
    <property type="entry name" value="GPCR_Rhodpsn_7TM"/>
</dbReference>
<feature type="transmembrane region" description="Helical" evidence="10">
    <location>
        <begin position="134"/>
        <end position="156"/>
    </location>
</feature>
<reference evidence="12 13" key="1">
    <citation type="submission" date="2024-01" db="EMBL/GenBank/DDBJ databases">
        <title>The genome of the rayed Mediterranean limpet Patella caerulea (Linnaeus, 1758).</title>
        <authorList>
            <person name="Anh-Thu Weber A."/>
            <person name="Halstead-Nussloch G."/>
        </authorList>
    </citation>
    <scope>NUCLEOTIDE SEQUENCE [LARGE SCALE GENOMIC DNA]</scope>
    <source>
        <strain evidence="12">AATW-2023a</strain>
        <tissue evidence="12">Whole specimen</tissue>
    </source>
</reference>
<organism evidence="12 13">
    <name type="scientific">Patella caerulea</name>
    <name type="common">Rayed Mediterranean limpet</name>
    <dbReference type="NCBI Taxonomy" id="87958"/>
    <lineage>
        <taxon>Eukaryota</taxon>
        <taxon>Metazoa</taxon>
        <taxon>Spiralia</taxon>
        <taxon>Lophotrochozoa</taxon>
        <taxon>Mollusca</taxon>
        <taxon>Gastropoda</taxon>
        <taxon>Patellogastropoda</taxon>
        <taxon>Patelloidea</taxon>
        <taxon>Patellidae</taxon>
        <taxon>Patella</taxon>
    </lineage>
</organism>
<keyword evidence="8" id="KW-0325">Glycoprotein</keyword>
<keyword evidence="2" id="KW-1003">Cell membrane</keyword>
<feature type="transmembrane region" description="Helical" evidence="10">
    <location>
        <begin position="19"/>
        <end position="37"/>
    </location>
</feature>
<evidence type="ECO:0000256" key="7">
    <source>
        <dbReference type="ARBA" id="ARBA00023170"/>
    </source>
</evidence>
<feature type="transmembrane region" description="Helical" evidence="10">
    <location>
        <begin position="176"/>
        <end position="199"/>
    </location>
</feature>
<dbReference type="Pfam" id="PF00001">
    <property type="entry name" value="7tm_1"/>
    <property type="match status" value="1"/>
</dbReference>
<feature type="transmembrane region" description="Helical" evidence="10">
    <location>
        <begin position="49"/>
        <end position="68"/>
    </location>
</feature>
<dbReference type="InterPro" id="IPR008365">
    <property type="entry name" value="Prostanoid_rcpt"/>
</dbReference>
<dbReference type="PRINTS" id="PR00237">
    <property type="entry name" value="GPCRRHODOPSN"/>
</dbReference>
<dbReference type="InterPro" id="IPR000276">
    <property type="entry name" value="GPCR_Rhodpsn"/>
</dbReference>
<evidence type="ECO:0000259" key="11">
    <source>
        <dbReference type="PROSITE" id="PS50262"/>
    </source>
</evidence>
<evidence type="ECO:0000313" key="13">
    <source>
        <dbReference type="Proteomes" id="UP001347796"/>
    </source>
</evidence>
<evidence type="ECO:0000313" key="12">
    <source>
        <dbReference type="EMBL" id="KAK6184102.1"/>
    </source>
</evidence>
<evidence type="ECO:0000256" key="1">
    <source>
        <dbReference type="ARBA" id="ARBA00004651"/>
    </source>
</evidence>
<dbReference type="SUPFAM" id="SSF81321">
    <property type="entry name" value="Family A G protein-coupled receptor-like"/>
    <property type="match status" value="1"/>
</dbReference>
<evidence type="ECO:0000256" key="2">
    <source>
        <dbReference type="ARBA" id="ARBA00022475"/>
    </source>
</evidence>
<sequence>MANNTTDINCVLDLSEAELPILLVLTLIFNSVSLLILNRMKVLTETIDHLLVTTLTYNDMISTLLYTFMWLGSWISCGQMLQNITCDIFGWLGTITVIWSAGIVVVMSGCRYLALVRPLYYRLHVNAKSVKIGLVGFLALFLVMVTFPLVGLASPYYYYSSNMVCAYNFTPGDGGLFHRCILGVISVFGLLTVLVILFFNISIVGQIRKTASVGHSDPTKMPSVLKNKRTAITSVTLVVSLVYVLTYGPFLGRVLYDVIYNIKSQDRLDHSITMALLFLSPLLNPIMYVLFNKKHRACLMRLIKSVCAKITCRNSIQENSITENDGKEESRGKV</sequence>
<keyword evidence="6 10" id="KW-0472">Membrane</keyword>
<feature type="transmembrane region" description="Helical" evidence="10">
    <location>
        <begin position="230"/>
        <end position="250"/>
    </location>
</feature>
<keyword evidence="9" id="KW-0807">Transducer</keyword>